<evidence type="ECO:0000313" key="4">
    <source>
        <dbReference type="Proteomes" id="UP000230971"/>
    </source>
</evidence>
<dbReference type="EMBL" id="PDKV01000031">
    <property type="protein sequence ID" value="PIB75649.1"/>
    <property type="molecule type" value="Genomic_DNA"/>
</dbReference>
<organism evidence="3 4">
    <name type="scientific">Mycobacterium celatum</name>
    <dbReference type="NCBI Taxonomy" id="28045"/>
    <lineage>
        <taxon>Bacteria</taxon>
        <taxon>Bacillati</taxon>
        <taxon>Actinomycetota</taxon>
        <taxon>Actinomycetes</taxon>
        <taxon>Mycobacteriales</taxon>
        <taxon>Mycobacteriaceae</taxon>
        <taxon>Mycobacterium</taxon>
    </lineage>
</organism>
<comment type="caution">
    <text evidence="3">The sequence shown here is derived from an EMBL/GenBank/DDBJ whole genome shotgun (WGS) entry which is preliminary data.</text>
</comment>
<dbReference type="NCBIfam" id="NF041551">
    <property type="entry name" value="YlcI_YnfO_N"/>
    <property type="match status" value="1"/>
</dbReference>
<feature type="region of interest" description="Disordered" evidence="1">
    <location>
        <begin position="1"/>
        <end position="42"/>
    </location>
</feature>
<sequence>MTKKPMTPDEEYEFYGRPENQQPQGPPRRRRGRLADPVPVRFPPELLEKVRRAAEADDRSVSAWIRRAVEHELHAG</sequence>
<evidence type="ECO:0000256" key="1">
    <source>
        <dbReference type="SAM" id="MobiDB-lite"/>
    </source>
</evidence>
<accession>A0A2G5PBA4</accession>
<dbReference type="GO" id="GO:0006355">
    <property type="term" value="P:regulation of DNA-templated transcription"/>
    <property type="evidence" value="ECO:0007669"/>
    <property type="project" value="InterPro"/>
</dbReference>
<dbReference type="InterPro" id="IPR013321">
    <property type="entry name" value="Arc_rbn_hlx_hlx"/>
</dbReference>
<dbReference type="Gene3D" id="1.10.1220.10">
    <property type="entry name" value="Met repressor-like"/>
    <property type="match status" value="1"/>
</dbReference>
<feature type="domain" description="Arc-like DNA binding" evidence="2">
    <location>
        <begin position="39"/>
        <end position="69"/>
    </location>
</feature>
<dbReference type="InterPro" id="IPR005569">
    <property type="entry name" value="Arc_DNA-bd_dom"/>
</dbReference>
<reference evidence="3 4" key="1">
    <citation type="journal article" date="2017" name="Infect. Genet. Evol.">
        <title>The new phylogeny of the genus Mycobacterium: The old and the news.</title>
        <authorList>
            <person name="Tortoli E."/>
            <person name="Fedrizzi T."/>
            <person name="Meehan C.J."/>
            <person name="Trovato A."/>
            <person name="Grottola A."/>
            <person name="Giacobazzi E."/>
            <person name="Serpini G.F."/>
            <person name="Tagliazucchi S."/>
            <person name="Fabio A."/>
            <person name="Bettua C."/>
            <person name="Bertorelli R."/>
            <person name="Frascaro F."/>
            <person name="De Sanctis V."/>
            <person name="Pecorari M."/>
            <person name="Jousson O."/>
            <person name="Segata N."/>
            <person name="Cirillo D.M."/>
        </authorList>
    </citation>
    <scope>NUCLEOTIDE SEQUENCE [LARGE SCALE GENOMIC DNA]</scope>
    <source>
        <strain evidence="3 4">NCTC 12882</strain>
    </source>
</reference>
<dbReference type="SUPFAM" id="SSF47598">
    <property type="entry name" value="Ribbon-helix-helix"/>
    <property type="match status" value="1"/>
</dbReference>
<dbReference type="Proteomes" id="UP000230971">
    <property type="component" value="Unassembled WGS sequence"/>
</dbReference>
<dbReference type="Pfam" id="PF03869">
    <property type="entry name" value="Arc"/>
    <property type="match status" value="1"/>
</dbReference>
<evidence type="ECO:0000313" key="3">
    <source>
        <dbReference type="EMBL" id="PIB75649.1"/>
    </source>
</evidence>
<dbReference type="InterPro" id="IPR010985">
    <property type="entry name" value="Ribbon_hlx_hlx"/>
</dbReference>
<gene>
    <name evidence="3" type="ORF">CQY23_19500</name>
</gene>
<dbReference type="AlphaFoldDB" id="A0A2G5PBA4"/>
<proteinExistence type="predicted"/>
<name>A0A2G5PBA4_MYCCE</name>
<evidence type="ECO:0000259" key="2">
    <source>
        <dbReference type="Pfam" id="PF03869"/>
    </source>
</evidence>
<protein>
    <submittedName>
        <fullName evidence="3">Ribbon-helix-helix protein, CopG family</fullName>
    </submittedName>
</protein>
<dbReference type="OrthoDB" id="4869341at2"/>
<dbReference type="GO" id="GO:0003677">
    <property type="term" value="F:DNA binding"/>
    <property type="evidence" value="ECO:0007669"/>
    <property type="project" value="InterPro"/>
</dbReference>